<dbReference type="AlphaFoldDB" id="A0A397JPH7"/>
<gene>
    <name evidence="1" type="ORF">Glove_21g81</name>
</gene>
<dbReference type="OrthoDB" id="642895at2759"/>
<organism evidence="1 2">
    <name type="scientific">Diversispora epigaea</name>
    <dbReference type="NCBI Taxonomy" id="1348612"/>
    <lineage>
        <taxon>Eukaryota</taxon>
        <taxon>Fungi</taxon>
        <taxon>Fungi incertae sedis</taxon>
        <taxon>Mucoromycota</taxon>
        <taxon>Glomeromycotina</taxon>
        <taxon>Glomeromycetes</taxon>
        <taxon>Diversisporales</taxon>
        <taxon>Diversisporaceae</taxon>
        <taxon>Diversispora</taxon>
    </lineage>
</organism>
<dbReference type="EMBL" id="PQFF01000019">
    <property type="protein sequence ID" value="RHZ88748.1"/>
    <property type="molecule type" value="Genomic_DNA"/>
</dbReference>
<accession>A0A397JPH7</accession>
<dbReference type="Proteomes" id="UP000266861">
    <property type="component" value="Unassembled WGS sequence"/>
</dbReference>
<evidence type="ECO:0000313" key="1">
    <source>
        <dbReference type="EMBL" id="RHZ88748.1"/>
    </source>
</evidence>
<sequence>MTQNNVKTWVKHLSVFVKELNNEYQVPPIEVAFRSDLNSSIVLPVRHKYDEMVRIVASPHYVSHLKNVQFNFIITLHKMR</sequence>
<name>A0A397JPH7_9GLOM</name>
<keyword evidence="2" id="KW-1185">Reference proteome</keyword>
<protein>
    <submittedName>
        <fullName evidence="1">Uncharacterized protein</fullName>
    </submittedName>
</protein>
<comment type="caution">
    <text evidence="1">The sequence shown here is derived from an EMBL/GenBank/DDBJ whole genome shotgun (WGS) entry which is preliminary data.</text>
</comment>
<reference evidence="1 2" key="1">
    <citation type="submission" date="2018-08" db="EMBL/GenBank/DDBJ databases">
        <title>Genome and evolution of the arbuscular mycorrhizal fungus Diversispora epigaea (formerly Glomus versiforme) and its bacterial endosymbionts.</title>
        <authorList>
            <person name="Sun X."/>
            <person name="Fei Z."/>
            <person name="Harrison M."/>
        </authorList>
    </citation>
    <scope>NUCLEOTIDE SEQUENCE [LARGE SCALE GENOMIC DNA]</scope>
    <source>
        <strain evidence="1 2">IT104</strain>
    </source>
</reference>
<proteinExistence type="predicted"/>
<evidence type="ECO:0000313" key="2">
    <source>
        <dbReference type="Proteomes" id="UP000266861"/>
    </source>
</evidence>